<feature type="signal peptide" evidence="2">
    <location>
        <begin position="1"/>
        <end position="17"/>
    </location>
</feature>
<evidence type="ECO:0000256" key="1">
    <source>
        <dbReference type="SAM" id="Phobius"/>
    </source>
</evidence>
<dbReference type="KEGG" id="dpte:113794750"/>
<sequence length="133" mass="15447">MIISLILLIQLIKLNECLPGKIVKKDNSDEYMDYAHKRTKLDPDTLSFMNEYNRNVKKNRRGVYIDSFDKLPIHHRSLIEQQQQRQSNGINMRSIVHGFTITGMLLASIFFIVMMVMASKECLRTIETTTAII</sequence>
<dbReference type="RefSeq" id="XP_027200682.1">
    <property type="nucleotide sequence ID" value="XM_027344881.1"/>
</dbReference>
<evidence type="ECO:0000256" key="2">
    <source>
        <dbReference type="SAM" id="SignalP"/>
    </source>
</evidence>
<keyword evidence="1" id="KW-1133">Transmembrane helix</keyword>
<keyword evidence="1" id="KW-0472">Membrane</keyword>
<proteinExistence type="predicted"/>
<keyword evidence="2" id="KW-0732">Signal</keyword>
<reference evidence="4" key="1">
    <citation type="submission" date="2025-08" db="UniProtKB">
        <authorList>
            <consortium name="RefSeq"/>
        </authorList>
    </citation>
    <scope>IDENTIFICATION</scope>
    <source>
        <strain evidence="4">Airmid</strain>
    </source>
</reference>
<keyword evidence="3" id="KW-1185">Reference proteome</keyword>
<keyword evidence="1" id="KW-0812">Transmembrane</keyword>
<accession>A0A6P6Y5B8</accession>
<evidence type="ECO:0000313" key="3">
    <source>
        <dbReference type="Proteomes" id="UP000515146"/>
    </source>
</evidence>
<feature type="chain" id="PRO_5028206672" evidence="2">
    <location>
        <begin position="18"/>
        <end position="133"/>
    </location>
</feature>
<name>A0A6P6Y5B8_DERPT</name>
<dbReference type="OrthoDB" id="10528982at2759"/>
<dbReference type="AlphaFoldDB" id="A0A6P6Y5B8"/>
<gene>
    <name evidence="4" type="primary">LOC113794750</name>
</gene>
<dbReference type="Proteomes" id="UP000515146">
    <property type="component" value="Unplaced"/>
</dbReference>
<feature type="transmembrane region" description="Helical" evidence="1">
    <location>
        <begin position="95"/>
        <end position="118"/>
    </location>
</feature>
<organism evidence="3 4">
    <name type="scientific">Dermatophagoides pteronyssinus</name>
    <name type="common">European house dust mite</name>
    <dbReference type="NCBI Taxonomy" id="6956"/>
    <lineage>
        <taxon>Eukaryota</taxon>
        <taxon>Metazoa</taxon>
        <taxon>Ecdysozoa</taxon>
        <taxon>Arthropoda</taxon>
        <taxon>Chelicerata</taxon>
        <taxon>Arachnida</taxon>
        <taxon>Acari</taxon>
        <taxon>Acariformes</taxon>
        <taxon>Sarcoptiformes</taxon>
        <taxon>Astigmata</taxon>
        <taxon>Psoroptidia</taxon>
        <taxon>Analgoidea</taxon>
        <taxon>Pyroglyphidae</taxon>
        <taxon>Dermatophagoidinae</taxon>
        <taxon>Dermatophagoides</taxon>
    </lineage>
</organism>
<evidence type="ECO:0000313" key="4">
    <source>
        <dbReference type="RefSeq" id="XP_027200682.1"/>
    </source>
</evidence>
<dbReference type="InParanoid" id="A0A6P6Y5B8"/>
<protein>
    <submittedName>
        <fullName evidence="4">Uncharacterized protein LOC113794750</fullName>
    </submittedName>
</protein>